<dbReference type="EMBL" id="PNRG01000005">
    <property type="protein sequence ID" value="PMR82205.1"/>
    <property type="molecule type" value="Genomic_DNA"/>
</dbReference>
<evidence type="ECO:0000313" key="2">
    <source>
        <dbReference type="Proteomes" id="UP000235547"/>
    </source>
</evidence>
<evidence type="ECO:0008006" key="3">
    <source>
        <dbReference type="Google" id="ProtNLM"/>
    </source>
</evidence>
<protein>
    <recommendedName>
        <fullName evidence="3">Winged helix-turn-helix domain-containing protein</fullName>
    </recommendedName>
</protein>
<dbReference type="Proteomes" id="UP000235547">
    <property type="component" value="Unassembled WGS sequence"/>
</dbReference>
<dbReference type="PANTHER" id="PTHR30528">
    <property type="entry name" value="CYTOPLASMIC PROTEIN"/>
    <property type="match status" value="1"/>
</dbReference>
<dbReference type="OrthoDB" id="9787207at2"/>
<keyword evidence="2" id="KW-1185">Reference proteome</keyword>
<gene>
    <name evidence="1" type="ORF">C1H70_03175</name>
</gene>
<dbReference type="Pfam" id="PF06224">
    <property type="entry name" value="AlkZ-like"/>
    <property type="match status" value="1"/>
</dbReference>
<evidence type="ECO:0000313" key="1">
    <source>
        <dbReference type="EMBL" id="PMR82205.1"/>
    </source>
</evidence>
<dbReference type="PANTHER" id="PTHR30528:SF0">
    <property type="entry name" value="CYTOPLASMIC PROTEIN"/>
    <property type="match status" value="1"/>
</dbReference>
<dbReference type="AlphaFoldDB" id="A0A2N7UP34"/>
<reference evidence="1 2" key="1">
    <citation type="submission" date="2018-01" db="EMBL/GenBank/DDBJ databases">
        <title>Halomonas endophytica sp. nov., isolated from storage liquid in the stems of Populus euphratica.</title>
        <authorList>
            <person name="Chen C."/>
        </authorList>
    </citation>
    <scope>NUCLEOTIDE SEQUENCE [LARGE SCALE GENOMIC DNA]</scope>
    <source>
        <strain evidence="1 2">BZ-SZ-XJ27</strain>
    </source>
</reference>
<name>A0A2N7UP34_9GAMM</name>
<organism evidence="1 2">
    <name type="scientific">Halomonas urumqiensis</name>
    <dbReference type="NCBI Taxonomy" id="1684789"/>
    <lineage>
        <taxon>Bacteria</taxon>
        <taxon>Pseudomonadati</taxon>
        <taxon>Pseudomonadota</taxon>
        <taxon>Gammaproteobacteria</taxon>
        <taxon>Oceanospirillales</taxon>
        <taxon>Halomonadaceae</taxon>
        <taxon>Halomonas</taxon>
    </lineage>
</organism>
<proteinExistence type="predicted"/>
<comment type="caution">
    <text evidence="1">The sequence shown here is derived from an EMBL/GenBank/DDBJ whole genome shotgun (WGS) entry which is preliminary data.</text>
</comment>
<sequence>MSPLATACSVSTSAASRCWSPCTAPSWSRSGKWSVKGLAPKRGDPMTARQPFTLAAGDARRLLVRYHFQAAPLEAVIRRLGTIQFDPLAPVGTNPDLVLQARVPGYRQGDWRHAAYERRLLVDGWDKQASLIQPAEWWAQAPFQRWFARRWQKHGVDVDAPEARALVEQVARHGPATSLELGDQRADPALRGSWYGPKRSRHLLKALWDAGHLMTHHRVGGRHAYDLPERVLPQGMGKGEASATQDDALQRLVVRRVQAAGLLRPTADAAVWSLPCQRGERDRIAARAVAQGELVELDVEGTRYWATPAVLSRLDEAPAPTGIGGVRFLAPLDPLMWDRGGVARLFGFDYVWEVYKPQELRRWGYYVLPVMWGERFVARFDAKCRQGTLTLLAWHWEPDIHPARLPEGLAEALQRAASAFVDYLGASRVVLPRGLGREARRAWQRAVH</sequence>
<dbReference type="InterPro" id="IPR009351">
    <property type="entry name" value="AlkZ-like"/>
</dbReference>
<accession>A0A2N7UP34</accession>